<proteinExistence type="predicted"/>
<comment type="caution">
    <text evidence="1">The sequence shown here is derived from an EMBL/GenBank/DDBJ whole genome shotgun (WGS) entry which is preliminary data.</text>
</comment>
<name>A0AAD9UDS2_RIDPI</name>
<dbReference type="Proteomes" id="UP001209878">
    <property type="component" value="Unassembled WGS sequence"/>
</dbReference>
<reference evidence="1" key="1">
    <citation type="journal article" date="2023" name="Mol. Biol. Evol.">
        <title>Third-Generation Sequencing Reveals the Adaptive Role of the Epigenome in Three Deep-Sea Polychaetes.</title>
        <authorList>
            <person name="Perez M."/>
            <person name="Aroh O."/>
            <person name="Sun Y."/>
            <person name="Lan Y."/>
            <person name="Juniper S.K."/>
            <person name="Young C.R."/>
            <person name="Angers B."/>
            <person name="Qian P.Y."/>
        </authorList>
    </citation>
    <scope>NUCLEOTIDE SEQUENCE</scope>
    <source>
        <strain evidence="1">R07B-5</strain>
    </source>
</reference>
<evidence type="ECO:0000313" key="1">
    <source>
        <dbReference type="EMBL" id="KAK2185615.1"/>
    </source>
</evidence>
<dbReference type="AlphaFoldDB" id="A0AAD9UDS2"/>
<accession>A0AAD9UDS2</accession>
<evidence type="ECO:0000313" key="2">
    <source>
        <dbReference type="Proteomes" id="UP001209878"/>
    </source>
</evidence>
<gene>
    <name evidence="1" type="ORF">NP493_229g00004</name>
</gene>
<dbReference type="EMBL" id="JAODUO010000228">
    <property type="protein sequence ID" value="KAK2185615.1"/>
    <property type="molecule type" value="Genomic_DNA"/>
</dbReference>
<sequence length="50" mass="5554">MLFNFGKCKCLHTGHGNEDAQYTMGGTVLNTTLKEKDLGLTISDTKTQEY</sequence>
<protein>
    <submittedName>
        <fullName evidence="1">Uncharacterized protein</fullName>
    </submittedName>
</protein>
<organism evidence="1 2">
    <name type="scientific">Ridgeia piscesae</name>
    <name type="common">Tubeworm</name>
    <dbReference type="NCBI Taxonomy" id="27915"/>
    <lineage>
        <taxon>Eukaryota</taxon>
        <taxon>Metazoa</taxon>
        <taxon>Spiralia</taxon>
        <taxon>Lophotrochozoa</taxon>
        <taxon>Annelida</taxon>
        <taxon>Polychaeta</taxon>
        <taxon>Sedentaria</taxon>
        <taxon>Canalipalpata</taxon>
        <taxon>Sabellida</taxon>
        <taxon>Siboglinidae</taxon>
        <taxon>Ridgeia</taxon>
    </lineage>
</organism>
<keyword evidence="2" id="KW-1185">Reference proteome</keyword>